<evidence type="ECO:0000313" key="1">
    <source>
        <dbReference type="EMBL" id="KAF7249897.1"/>
    </source>
</evidence>
<proteinExistence type="predicted"/>
<sequence length="47" mass="5514">MESSRRYSAAGLGGRCEAVRRFQWCRSAQRLYRGGYVRNPRREGLYS</sequence>
<evidence type="ECO:0000313" key="2">
    <source>
        <dbReference type="Proteomes" id="UP000822476"/>
    </source>
</evidence>
<dbReference type="EMBL" id="JTDE01005394">
    <property type="protein sequence ID" value="KAF7249897.1"/>
    <property type="molecule type" value="Genomic_DNA"/>
</dbReference>
<accession>A0A8S9YQH0</accession>
<dbReference type="Proteomes" id="UP000822476">
    <property type="component" value="Unassembled WGS sequence"/>
</dbReference>
<keyword evidence="2" id="KW-1185">Reference proteome</keyword>
<dbReference type="AlphaFoldDB" id="A0A8S9YQH0"/>
<reference evidence="1" key="1">
    <citation type="submission" date="2019-07" db="EMBL/GenBank/DDBJ databases">
        <title>Annotation for the trematode Paragonimus miyazaki's.</title>
        <authorList>
            <person name="Choi Y.-J."/>
        </authorList>
    </citation>
    <scope>NUCLEOTIDE SEQUENCE</scope>
    <source>
        <strain evidence="1">Japan</strain>
    </source>
</reference>
<protein>
    <submittedName>
        <fullName evidence="1">Uncharacterized protein</fullName>
    </submittedName>
</protein>
<gene>
    <name evidence="1" type="ORF">EG68_11756</name>
</gene>
<comment type="caution">
    <text evidence="1">The sequence shown here is derived from an EMBL/GenBank/DDBJ whole genome shotgun (WGS) entry which is preliminary data.</text>
</comment>
<name>A0A8S9YQH0_9TREM</name>
<organism evidence="1 2">
    <name type="scientific">Paragonimus skrjabini miyazakii</name>
    <dbReference type="NCBI Taxonomy" id="59628"/>
    <lineage>
        <taxon>Eukaryota</taxon>
        <taxon>Metazoa</taxon>
        <taxon>Spiralia</taxon>
        <taxon>Lophotrochozoa</taxon>
        <taxon>Platyhelminthes</taxon>
        <taxon>Trematoda</taxon>
        <taxon>Digenea</taxon>
        <taxon>Plagiorchiida</taxon>
        <taxon>Troglotremata</taxon>
        <taxon>Troglotrematidae</taxon>
        <taxon>Paragonimus</taxon>
    </lineage>
</organism>